<accession>A0A8H4UAQ1</accession>
<keyword evidence="3" id="KW-0804">Transcription</keyword>
<feature type="domain" description="Zn(2)-C6 fungal-type" evidence="6">
    <location>
        <begin position="14"/>
        <end position="42"/>
    </location>
</feature>
<evidence type="ECO:0000256" key="1">
    <source>
        <dbReference type="ARBA" id="ARBA00023015"/>
    </source>
</evidence>
<comment type="caution">
    <text evidence="7">The sequence shown here is derived from an EMBL/GenBank/DDBJ whole genome shotgun (WGS) entry which is preliminary data.</text>
</comment>
<dbReference type="InterPro" id="IPR036864">
    <property type="entry name" value="Zn2-C6_fun-type_DNA-bd_sf"/>
</dbReference>
<keyword evidence="8" id="KW-1185">Reference proteome</keyword>
<dbReference type="GO" id="GO:0003677">
    <property type="term" value="F:DNA binding"/>
    <property type="evidence" value="ECO:0007669"/>
    <property type="project" value="UniProtKB-KW"/>
</dbReference>
<reference evidence="7" key="2">
    <citation type="submission" date="2020-05" db="EMBL/GenBank/DDBJ databases">
        <authorList>
            <person name="Kim H.-S."/>
            <person name="Proctor R.H."/>
            <person name="Brown D.W."/>
        </authorList>
    </citation>
    <scope>NUCLEOTIDE SEQUENCE</scope>
    <source>
        <strain evidence="7">NRRL 20472</strain>
    </source>
</reference>
<dbReference type="InterPro" id="IPR001138">
    <property type="entry name" value="Zn2Cys6_DnaBD"/>
</dbReference>
<dbReference type="PANTHER" id="PTHR31069:SF32">
    <property type="entry name" value="ARGININE METABOLISM REGULATION PROTEIN II"/>
    <property type="match status" value="1"/>
</dbReference>
<evidence type="ECO:0000256" key="5">
    <source>
        <dbReference type="SAM" id="MobiDB-lite"/>
    </source>
</evidence>
<evidence type="ECO:0000259" key="6">
    <source>
        <dbReference type="PROSITE" id="PS50048"/>
    </source>
</evidence>
<keyword evidence="1" id="KW-0805">Transcription regulation</keyword>
<evidence type="ECO:0000256" key="4">
    <source>
        <dbReference type="ARBA" id="ARBA00023242"/>
    </source>
</evidence>
<dbReference type="AlphaFoldDB" id="A0A8H4UAQ1"/>
<keyword evidence="4" id="KW-0539">Nucleus</keyword>
<keyword evidence="2" id="KW-0238">DNA-binding</keyword>
<dbReference type="Pfam" id="PF11951">
    <property type="entry name" value="Fungal_trans_2"/>
    <property type="match status" value="1"/>
</dbReference>
<dbReference type="PROSITE" id="PS50048">
    <property type="entry name" value="ZN2_CY6_FUNGAL_2"/>
    <property type="match status" value="1"/>
</dbReference>
<dbReference type="PROSITE" id="PS00463">
    <property type="entry name" value="ZN2_CY6_FUNGAL_1"/>
    <property type="match status" value="1"/>
</dbReference>
<name>A0A8H4UAQ1_9HYPO</name>
<dbReference type="EMBL" id="JABEXW010000052">
    <property type="protein sequence ID" value="KAF4972582.1"/>
    <property type="molecule type" value="Genomic_DNA"/>
</dbReference>
<evidence type="ECO:0000256" key="3">
    <source>
        <dbReference type="ARBA" id="ARBA00023163"/>
    </source>
</evidence>
<dbReference type="Gene3D" id="4.10.240.10">
    <property type="entry name" value="Zn(2)-C6 fungal-type DNA-binding domain"/>
    <property type="match status" value="1"/>
</dbReference>
<dbReference type="InterPro" id="IPR021858">
    <property type="entry name" value="Fun_TF"/>
</dbReference>
<reference evidence="7" key="1">
    <citation type="journal article" date="2020" name="BMC Genomics">
        <title>Correction to: Identification and distribution of gene clusters required for synthesis of sphingolipid metabolism inhibitors in diverse species of the filamentous fungus Fusarium.</title>
        <authorList>
            <person name="Kim H.S."/>
            <person name="Lohmar J.M."/>
            <person name="Busman M."/>
            <person name="Brown D.W."/>
            <person name="Naumann T.A."/>
            <person name="Divon H.H."/>
            <person name="Lysoe E."/>
            <person name="Uhlig S."/>
            <person name="Proctor R.H."/>
        </authorList>
    </citation>
    <scope>NUCLEOTIDE SEQUENCE</scope>
    <source>
        <strain evidence="7">NRRL 20472</strain>
    </source>
</reference>
<dbReference type="CDD" id="cd00067">
    <property type="entry name" value="GAL4"/>
    <property type="match status" value="1"/>
</dbReference>
<protein>
    <recommendedName>
        <fullName evidence="6">Zn(2)-C6 fungal-type domain-containing protein</fullName>
    </recommendedName>
</protein>
<dbReference type="PANTHER" id="PTHR31069">
    <property type="entry name" value="OLEATE-ACTIVATED TRANSCRIPTION FACTOR 1-RELATED"/>
    <property type="match status" value="1"/>
</dbReference>
<organism evidence="7 8">
    <name type="scientific">Fusarium sarcochroum</name>
    <dbReference type="NCBI Taxonomy" id="1208366"/>
    <lineage>
        <taxon>Eukaryota</taxon>
        <taxon>Fungi</taxon>
        <taxon>Dikarya</taxon>
        <taxon>Ascomycota</taxon>
        <taxon>Pezizomycotina</taxon>
        <taxon>Sordariomycetes</taxon>
        <taxon>Hypocreomycetidae</taxon>
        <taxon>Hypocreales</taxon>
        <taxon>Nectriaceae</taxon>
        <taxon>Fusarium</taxon>
        <taxon>Fusarium lateritium species complex</taxon>
    </lineage>
</organism>
<dbReference type="SMART" id="SM00066">
    <property type="entry name" value="GAL4"/>
    <property type="match status" value="1"/>
</dbReference>
<dbReference type="GO" id="GO:0000981">
    <property type="term" value="F:DNA-binding transcription factor activity, RNA polymerase II-specific"/>
    <property type="evidence" value="ECO:0007669"/>
    <property type="project" value="InterPro"/>
</dbReference>
<dbReference type="OrthoDB" id="3477330at2759"/>
<dbReference type="Proteomes" id="UP000622797">
    <property type="component" value="Unassembled WGS sequence"/>
</dbReference>
<feature type="compositionally biased region" description="Polar residues" evidence="5">
    <location>
        <begin position="147"/>
        <end position="168"/>
    </location>
</feature>
<feature type="region of interest" description="Disordered" evidence="5">
    <location>
        <begin position="140"/>
        <end position="168"/>
    </location>
</feature>
<sequence>MSQQLRKHTKTFSGCWTCRARKVKCDEAKPHCRKCRRKGIQCQGYGVRLQWVNNDDDGDLDAPFVLSPRSKITPGMRSSLRCMEFSLLTLNADTNVPILPYGRVDQILNGLETLDSRRKKAESKEVAVFVECFGVFGTREEMPPTPSSRANPQKSSTNSTVETPGEWNTSASPIIEQQENISALSSWGPLSPCNFDDNQVLSFDLATVDFLGDIGNSTNEITSSCMTNNNGSRDGEIQISPSLTATSFILSPTPSFLSRNESFLMCHYSKRVLYIFSVVDHEKSPWKTIHLAKALQATGELTVQGTTSRIRSALTSTLLAISAFLFSNDNKLSQRIDEARNWRVTAENYRCRAIQLLRDAVGSDFYSKSPPKYKEFLATTISMITINVVSGDIETCGIHLDGAFRLITHAQKWKRTYSPKAQSLHRIYFYLRTIYESTAPRQCRASRRLSLSNDPHDLESSDQDDIFCRHILDKQMLAYGPGLDLDFEPRISSCERIYGIPHSLLYLLTRVIDLIDKIQGATDASSIGQVPGHLISECDDVERSILSWPEAVGLEESVRNIDSPSSKIVHHHTLAFHNALIIYFAQHIPLVGHRFLQPYVTAVLESMEEIEVLKIGAETLAAPLYWPAFIAGSEAFDKGLQDRFHLWYSHVQIYRIEALRTGIEVLSEIWENGPSAGHRTTCYWRAAVERSGVRLMLS</sequence>
<dbReference type="SUPFAM" id="SSF57701">
    <property type="entry name" value="Zn2/Cys6 DNA-binding domain"/>
    <property type="match status" value="1"/>
</dbReference>
<dbReference type="GO" id="GO:0008270">
    <property type="term" value="F:zinc ion binding"/>
    <property type="evidence" value="ECO:0007669"/>
    <property type="project" value="InterPro"/>
</dbReference>
<proteinExistence type="predicted"/>
<evidence type="ECO:0000313" key="8">
    <source>
        <dbReference type="Proteomes" id="UP000622797"/>
    </source>
</evidence>
<dbReference type="Pfam" id="PF00172">
    <property type="entry name" value="Zn_clus"/>
    <property type="match status" value="1"/>
</dbReference>
<gene>
    <name evidence="7" type="ORF">FSARC_855</name>
</gene>
<evidence type="ECO:0000313" key="7">
    <source>
        <dbReference type="EMBL" id="KAF4972582.1"/>
    </source>
</evidence>
<dbReference type="InterPro" id="IPR050675">
    <property type="entry name" value="OAF3"/>
</dbReference>
<evidence type="ECO:0000256" key="2">
    <source>
        <dbReference type="ARBA" id="ARBA00023125"/>
    </source>
</evidence>